<dbReference type="PANTHER" id="PTHR48100">
    <property type="entry name" value="BROAD-SPECIFICITY PHOSPHATASE YOR283W-RELATED"/>
    <property type="match status" value="1"/>
</dbReference>
<evidence type="ECO:0000256" key="1">
    <source>
        <dbReference type="PIRSR" id="PIRSR613078-1"/>
    </source>
</evidence>
<evidence type="ECO:0000313" key="4">
    <source>
        <dbReference type="Proteomes" id="UP000466307"/>
    </source>
</evidence>
<dbReference type="Pfam" id="PF00300">
    <property type="entry name" value="His_Phos_1"/>
    <property type="match status" value="1"/>
</dbReference>
<evidence type="ECO:0000256" key="2">
    <source>
        <dbReference type="PIRSR" id="PIRSR613078-2"/>
    </source>
</evidence>
<evidence type="ECO:0000313" key="3">
    <source>
        <dbReference type="EMBL" id="NDK90239.1"/>
    </source>
</evidence>
<dbReference type="GO" id="GO:0016791">
    <property type="term" value="F:phosphatase activity"/>
    <property type="evidence" value="ECO:0007669"/>
    <property type="project" value="TreeGrafter"/>
</dbReference>
<dbReference type="InterPro" id="IPR013078">
    <property type="entry name" value="His_Pase_superF_clade-1"/>
</dbReference>
<dbReference type="CDD" id="cd07067">
    <property type="entry name" value="HP_PGM_like"/>
    <property type="match status" value="1"/>
</dbReference>
<feature type="binding site" evidence="2">
    <location>
        <position position="66"/>
    </location>
    <ligand>
        <name>substrate</name>
    </ligand>
</feature>
<dbReference type="InterPro" id="IPR050275">
    <property type="entry name" value="PGM_Phosphatase"/>
</dbReference>
<accession>A0A7K3LPS7</accession>
<sequence length="207" mass="22922">MTDADRTRRVLLIRHGQTAWSLSNQHTGRTDIDLTPRGEQDAAALAGLADRIGLCRPYVIASPRRRAQRTAELAGLHVDETSELFAEWDYGDYEGLTRLEIQRDHEPSWTIWTHGARGGESVADMTRRVDAAVDHVEARLPESDVIVVSHGHFSRSFICRFLGWPITQGAAVDLRPAGSALLAEPDGDRRLSELRGPEGYWASAASI</sequence>
<organism evidence="3 4">
    <name type="scientific">Gordonia desulfuricans</name>
    <dbReference type="NCBI Taxonomy" id="89051"/>
    <lineage>
        <taxon>Bacteria</taxon>
        <taxon>Bacillati</taxon>
        <taxon>Actinomycetota</taxon>
        <taxon>Actinomycetes</taxon>
        <taxon>Mycobacteriales</taxon>
        <taxon>Gordoniaceae</taxon>
        <taxon>Gordonia</taxon>
    </lineage>
</organism>
<dbReference type="SMART" id="SM00855">
    <property type="entry name" value="PGAM"/>
    <property type="match status" value="1"/>
</dbReference>
<protein>
    <submittedName>
        <fullName evidence="3">Acid phosphatase</fullName>
    </submittedName>
</protein>
<proteinExistence type="predicted"/>
<dbReference type="InterPro" id="IPR029033">
    <property type="entry name" value="His_PPase_superfam"/>
</dbReference>
<dbReference type="RefSeq" id="WP_059036241.1">
    <property type="nucleotide sequence ID" value="NZ_JAADZU010000033.1"/>
</dbReference>
<gene>
    <name evidence="3" type="ORF">GYA93_11690</name>
</gene>
<dbReference type="Gene3D" id="3.40.50.1240">
    <property type="entry name" value="Phosphoglycerate mutase-like"/>
    <property type="match status" value="1"/>
</dbReference>
<comment type="caution">
    <text evidence="3">The sequence shown here is derived from an EMBL/GenBank/DDBJ whole genome shotgun (WGS) entry which is preliminary data.</text>
</comment>
<name>A0A7K3LPS7_9ACTN</name>
<feature type="active site" description="Proton donor/acceptor" evidence="1">
    <location>
        <position position="87"/>
    </location>
</feature>
<feature type="binding site" evidence="2">
    <location>
        <begin position="27"/>
        <end position="28"/>
    </location>
    <ligand>
        <name>substrate</name>
    </ligand>
</feature>
<feature type="binding site" evidence="2">
    <location>
        <begin position="87"/>
        <end position="90"/>
    </location>
    <ligand>
        <name>substrate</name>
    </ligand>
</feature>
<dbReference type="AlphaFoldDB" id="A0A7K3LPS7"/>
<feature type="active site" description="Tele-phosphohistidine intermediate" evidence="1">
    <location>
        <position position="15"/>
    </location>
</feature>
<dbReference type="SUPFAM" id="SSF53254">
    <property type="entry name" value="Phosphoglycerate mutase-like"/>
    <property type="match status" value="1"/>
</dbReference>
<dbReference type="EMBL" id="JAADZU010000033">
    <property type="protein sequence ID" value="NDK90239.1"/>
    <property type="molecule type" value="Genomic_DNA"/>
</dbReference>
<dbReference type="Proteomes" id="UP000466307">
    <property type="component" value="Unassembled WGS sequence"/>
</dbReference>
<reference evidence="3 4" key="1">
    <citation type="submission" date="2020-01" db="EMBL/GenBank/DDBJ databases">
        <title>Investigation of new actinobacteria for the biodesulphurisation of diesel fuel.</title>
        <authorList>
            <person name="Athi Narayanan S.M."/>
        </authorList>
    </citation>
    <scope>NUCLEOTIDE SEQUENCE [LARGE SCALE GENOMIC DNA]</scope>
    <source>
        <strain evidence="3 4">213E</strain>
    </source>
</reference>
<dbReference type="PANTHER" id="PTHR48100:SF15">
    <property type="entry name" value="SEDOHEPTULOSE 1,7-BISPHOSPHATASE"/>
    <property type="match status" value="1"/>
</dbReference>
<keyword evidence="4" id="KW-1185">Reference proteome</keyword>